<gene>
    <name evidence="2" type="ORF">P4S50_07150</name>
</gene>
<dbReference type="Pfam" id="PF03435">
    <property type="entry name" value="Sacchrp_dh_NADP"/>
    <property type="match status" value="1"/>
</dbReference>
<evidence type="ECO:0000259" key="1">
    <source>
        <dbReference type="Pfam" id="PF03435"/>
    </source>
</evidence>
<dbReference type="InterPro" id="IPR036291">
    <property type="entry name" value="NAD(P)-bd_dom_sf"/>
</dbReference>
<dbReference type="RefSeq" id="WP_277734045.1">
    <property type="nucleotide sequence ID" value="NZ_CP120733.1"/>
</dbReference>
<dbReference type="InterPro" id="IPR005097">
    <property type="entry name" value="Sacchrp_dh_NADP-bd"/>
</dbReference>
<dbReference type="SUPFAM" id="SSF51735">
    <property type="entry name" value="NAD(P)-binding Rossmann-fold domains"/>
    <property type="match status" value="1"/>
</dbReference>
<dbReference type="Gene3D" id="3.40.50.720">
    <property type="entry name" value="NAD(P)-binding Rossmann-like Domain"/>
    <property type="match status" value="1"/>
</dbReference>
<name>A0ABY8EJA7_9FIRM</name>
<dbReference type="EMBL" id="CP120733">
    <property type="protein sequence ID" value="WFD11847.1"/>
    <property type="molecule type" value="Genomic_DNA"/>
</dbReference>
<evidence type="ECO:0000313" key="2">
    <source>
        <dbReference type="EMBL" id="WFD11847.1"/>
    </source>
</evidence>
<keyword evidence="3" id="KW-1185">Reference proteome</keyword>
<evidence type="ECO:0000313" key="3">
    <source>
        <dbReference type="Proteomes" id="UP001222800"/>
    </source>
</evidence>
<organism evidence="2 3">
    <name type="scientific">Tepidibacter hydrothermalis</name>
    <dbReference type="NCBI Taxonomy" id="3036126"/>
    <lineage>
        <taxon>Bacteria</taxon>
        <taxon>Bacillati</taxon>
        <taxon>Bacillota</taxon>
        <taxon>Clostridia</taxon>
        <taxon>Peptostreptococcales</taxon>
        <taxon>Peptostreptococcaceae</taxon>
        <taxon>Tepidibacter</taxon>
    </lineage>
</organism>
<feature type="domain" description="Saccharopine dehydrogenase NADP binding" evidence="1">
    <location>
        <begin position="6"/>
        <end position="101"/>
    </location>
</feature>
<dbReference type="Proteomes" id="UP001222800">
    <property type="component" value="Chromosome"/>
</dbReference>
<sequence length="372" mass="42641">MNKKIIGVIGATGMLGQQLLKLLGTGEYIIKVAHRTKHKKIASSFVEKDYILNINSEDELGVFIKECDLIVNCTGPSYLVHDKILKKALQYHKDYIDPFGDVYLMNSLSQEQLNTSSRVVISCGDYPGFTGLIPFWIRDSFVDDIDYMELNIGFNEIISSSGICDLLLSSHMGFGKANYYYEQNQLVYNGGIINKVYDKMLEREVYISEFINNEMVEVARKLSIQRIHFGNIFFNSDNLEMMRQGYLNLMTTDNAEKIIQISNHIAADFNKRVIDEINNIYIIRVKGIKNRESIEKELYLKSKKSSKVSAFMLKRCIDSLYAKKLVQGIYRPFEVLDAKETITNMIEKNIISIVQNGEEISSCEEDWELGLI</sequence>
<protein>
    <submittedName>
        <fullName evidence="2">Saccharopine dehydrogenase NADP-binding domain-containing protein</fullName>
    </submittedName>
</protein>
<reference evidence="2 3" key="1">
    <citation type="submission" date="2023-03" db="EMBL/GenBank/DDBJ databases">
        <title>Complete genome sequence of Tepidibacter sp. SWIR-1, isolated from a deep-sea hydrothermal vent.</title>
        <authorList>
            <person name="Li X."/>
        </authorList>
    </citation>
    <scope>NUCLEOTIDE SEQUENCE [LARGE SCALE GENOMIC DNA]</scope>
    <source>
        <strain evidence="2 3">SWIR-1</strain>
    </source>
</reference>
<accession>A0ABY8EJA7</accession>
<proteinExistence type="predicted"/>